<accession>A0A8T0TKI6</accession>
<organism evidence="3 4">
    <name type="scientific">Panicum virgatum</name>
    <name type="common">Blackwell switchgrass</name>
    <dbReference type="NCBI Taxonomy" id="38727"/>
    <lineage>
        <taxon>Eukaryota</taxon>
        <taxon>Viridiplantae</taxon>
        <taxon>Streptophyta</taxon>
        <taxon>Embryophyta</taxon>
        <taxon>Tracheophyta</taxon>
        <taxon>Spermatophyta</taxon>
        <taxon>Magnoliopsida</taxon>
        <taxon>Liliopsida</taxon>
        <taxon>Poales</taxon>
        <taxon>Poaceae</taxon>
        <taxon>PACMAD clade</taxon>
        <taxon>Panicoideae</taxon>
        <taxon>Panicodae</taxon>
        <taxon>Paniceae</taxon>
        <taxon>Panicinae</taxon>
        <taxon>Panicum</taxon>
        <taxon>Panicum sect. Hiantes</taxon>
    </lineage>
</organism>
<keyword evidence="4" id="KW-1185">Reference proteome</keyword>
<feature type="region of interest" description="Disordered" evidence="1">
    <location>
        <begin position="128"/>
        <end position="155"/>
    </location>
</feature>
<dbReference type="Proteomes" id="UP000823388">
    <property type="component" value="Chromosome 4K"/>
</dbReference>
<evidence type="ECO:0000313" key="4">
    <source>
        <dbReference type="Proteomes" id="UP000823388"/>
    </source>
</evidence>
<feature type="signal peptide" evidence="2">
    <location>
        <begin position="1"/>
        <end position="16"/>
    </location>
</feature>
<evidence type="ECO:0000256" key="2">
    <source>
        <dbReference type="SAM" id="SignalP"/>
    </source>
</evidence>
<comment type="caution">
    <text evidence="3">The sequence shown here is derived from an EMBL/GenBank/DDBJ whole genome shotgun (WGS) entry which is preliminary data.</text>
</comment>
<evidence type="ECO:0000313" key="3">
    <source>
        <dbReference type="EMBL" id="KAG2610737.1"/>
    </source>
</evidence>
<reference evidence="3" key="1">
    <citation type="submission" date="2020-05" db="EMBL/GenBank/DDBJ databases">
        <title>WGS assembly of Panicum virgatum.</title>
        <authorList>
            <person name="Lovell J.T."/>
            <person name="Jenkins J."/>
            <person name="Shu S."/>
            <person name="Juenger T.E."/>
            <person name="Schmutz J."/>
        </authorList>
    </citation>
    <scope>NUCLEOTIDE SEQUENCE</scope>
    <source>
        <strain evidence="3">AP13</strain>
    </source>
</reference>
<protein>
    <submittedName>
        <fullName evidence="3">Uncharacterized protein</fullName>
    </submittedName>
</protein>
<keyword evidence="2" id="KW-0732">Signal</keyword>
<dbReference type="AlphaFoldDB" id="A0A8T0TKI6"/>
<feature type="region of interest" description="Disordered" evidence="1">
    <location>
        <begin position="33"/>
        <end position="84"/>
    </location>
</feature>
<feature type="chain" id="PRO_5035787914" evidence="2">
    <location>
        <begin position="17"/>
        <end position="155"/>
    </location>
</feature>
<feature type="compositionally biased region" description="Pro residues" evidence="1">
    <location>
        <begin position="38"/>
        <end position="57"/>
    </location>
</feature>
<evidence type="ECO:0000256" key="1">
    <source>
        <dbReference type="SAM" id="MobiDB-lite"/>
    </source>
</evidence>
<sequence length="155" mass="16645">MPLPLLLLFSVRVVPADPDLVAGLQDLLRENAAATAAPPQPAPAPPPPQREPAPAPWGRPRWAEGESSLPPPITSLRRRPALVRTRTGDGRLVIAHRGEGSVGRGGLVCTRRREGEGEGHLTMHLLQRDGLHLPPRSSSAWRREPRPGPGLDLAA</sequence>
<proteinExistence type="predicted"/>
<dbReference type="EMBL" id="CM029043">
    <property type="protein sequence ID" value="KAG2610737.1"/>
    <property type="molecule type" value="Genomic_DNA"/>
</dbReference>
<name>A0A8T0TKI6_PANVG</name>
<gene>
    <name evidence="3" type="ORF">PVAP13_4KG215000</name>
</gene>